<evidence type="ECO:0000313" key="1">
    <source>
        <dbReference type="EMBL" id="KAA6300330.1"/>
    </source>
</evidence>
<dbReference type="EMBL" id="SNRX01000098">
    <property type="protein sequence ID" value="KAA6300330.1"/>
    <property type="molecule type" value="Genomic_DNA"/>
</dbReference>
<proteinExistence type="predicted"/>
<reference evidence="1 2" key="1">
    <citation type="submission" date="2019-03" db="EMBL/GenBank/DDBJ databases">
        <title>Single cell metagenomics reveals metabolic interactions within the superorganism composed of flagellate Streblomastix strix and complex community of Bacteroidetes bacteria on its surface.</title>
        <authorList>
            <person name="Treitli S.C."/>
            <person name="Kolisko M."/>
            <person name="Husnik F."/>
            <person name="Keeling P."/>
            <person name="Hampl V."/>
        </authorList>
    </citation>
    <scope>NUCLEOTIDE SEQUENCE [LARGE SCALE GENOMIC DNA]</scope>
    <source>
        <strain evidence="1">St1</strain>
    </source>
</reference>
<dbReference type="Proteomes" id="UP000324575">
    <property type="component" value="Unassembled WGS sequence"/>
</dbReference>
<accession>A0A5M8NUA5</accession>
<gene>
    <name evidence="1" type="ORF">EZS26_003523</name>
</gene>
<protein>
    <submittedName>
        <fullName evidence="1">Uncharacterized protein</fullName>
    </submittedName>
</protein>
<comment type="caution">
    <text evidence="1">The sequence shown here is derived from an EMBL/GenBank/DDBJ whole genome shotgun (WGS) entry which is preliminary data.</text>
</comment>
<organism evidence="1 2">
    <name type="scientific">Candidatus Ordinivivax streblomastigis</name>
    <dbReference type="NCBI Taxonomy" id="2540710"/>
    <lineage>
        <taxon>Bacteria</taxon>
        <taxon>Pseudomonadati</taxon>
        <taxon>Bacteroidota</taxon>
        <taxon>Bacteroidia</taxon>
        <taxon>Bacteroidales</taxon>
        <taxon>Candidatus Ordinivivax</taxon>
    </lineage>
</organism>
<evidence type="ECO:0000313" key="2">
    <source>
        <dbReference type="Proteomes" id="UP000324575"/>
    </source>
</evidence>
<name>A0A5M8NUA5_9BACT</name>
<sequence length="60" mass="6855">MEQKQRKIDLPAGFALSLQKNISLFPASLHNPFRNARKGTYFCFIVYLKLHQSTISVLSS</sequence>
<dbReference type="AlphaFoldDB" id="A0A5M8NUA5"/>